<dbReference type="Pfam" id="PF03682">
    <property type="entry name" value="UPF0158"/>
    <property type="match status" value="1"/>
</dbReference>
<proteinExistence type="predicted"/>
<dbReference type="Proteomes" id="UP000267208">
    <property type="component" value="Chromosome"/>
</dbReference>
<organism evidence="1 2">
    <name type="scientific">Companilactobacillus zhachilii</name>
    <dbReference type="NCBI Taxonomy" id="2304606"/>
    <lineage>
        <taxon>Bacteria</taxon>
        <taxon>Bacillati</taxon>
        <taxon>Bacillota</taxon>
        <taxon>Bacilli</taxon>
        <taxon>Lactobacillales</taxon>
        <taxon>Lactobacillaceae</taxon>
        <taxon>Companilactobacillus</taxon>
    </lineage>
</organism>
<gene>
    <name evidence="1" type="ORF">D1B17_06470</name>
</gene>
<reference evidence="2" key="1">
    <citation type="submission" date="2018-08" db="EMBL/GenBank/DDBJ databases">
        <title>Genome of Lactobacillus sp. HBUAS52074.</title>
        <authorList>
            <person name="Guo Z."/>
            <person name="Zhang Z.D."/>
        </authorList>
    </citation>
    <scope>NUCLEOTIDE SEQUENCE [LARGE SCALE GENOMIC DNA]</scope>
    <source>
        <strain evidence="2">HBUAS52074</strain>
    </source>
</reference>
<evidence type="ECO:0000313" key="1">
    <source>
        <dbReference type="EMBL" id="AYE38295.1"/>
    </source>
</evidence>
<dbReference type="AlphaFoldDB" id="A0A386PTW7"/>
<dbReference type="RefSeq" id="WP_120142534.1">
    <property type="nucleotide sequence ID" value="NZ_CP031933.2"/>
</dbReference>
<name>A0A386PTW7_9LACO</name>
<dbReference type="InterPro" id="IPR005361">
    <property type="entry name" value="UPF0158"/>
</dbReference>
<evidence type="ECO:0000313" key="2">
    <source>
        <dbReference type="Proteomes" id="UP000267208"/>
    </source>
</evidence>
<keyword evidence="2" id="KW-1185">Reference proteome</keyword>
<dbReference type="KEGG" id="lzh:D1B17_06470"/>
<sequence length="134" mass="15842">MNVKFSEVLEAIKGAGDDVNYYYDKKTQTISFTSEYDDEEADDIEDDFDSHIMLPSKYDINDYHIMEEFIWNLKDEGQQSQLENAINGRGAFHYFRNLVDQFGITQEWYDFQDATYKNIACAWCEENKLNIIDK</sequence>
<protein>
    <submittedName>
        <fullName evidence="1">Uncharacterized protein</fullName>
    </submittedName>
</protein>
<dbReference type="EMBL" id="CP031933">
    <property type="protein sequence ID" value="AYE38295.1"/>
    <property type="molecule type" value="Genomic_DNA"/>
</dbReference>
<dbReference type="OrthoDB" id="48384at2"/>
<accession>A0A386PTW7</accession>